<evidence type="ECO:0000313" key="2">
    <source>
        <dbReference type="EMBL" id="ETW11159.1"/>
    </source>
</evidence>
<sequence length="80" mass="8441">MALTACTDMPAPRPEAPGRDACGASGYRSLIGRPLAAVTLPADLDARTYAEGDPVTMDYRATRLNIVTDDDGTIIEVRCG</sequence>
<dbReference type="EMBL" id="AQQW01000015">
    <property type="protein sequence ID" value="ETW11159.1"/>
    <property type="molecule type" value="Genomic_DNA"/>
</dbReference>
<dbReference type="RefSeq" id="WP_043846707.1">
    <property type="nucleotide sequence ID" value="NZ_AQQW01000015.1"/>
</dbReference>
<reference evidence="2 3" key="1">
    <citation type="journal article" date="2014" name="Antonie Van Leeuwenhoek">
        <title>Roseivivax atlanticus sp. nov., isolated from surface seawater of the Atlantic Ocean.</title>
        <authorList>
            <person name="Li G."/>
            <person name="Lai Q."/>
            <person name="Liu X."/>
            <person name="Sun F."/>
            <person name="Shao Z."/>
        </authorList>
    </citation>
    <scope>NUCLEOTIDE SEQUENCE [LARGE SCALE GENOMIC DNA]</scope>
    <source>
        <strain evidence="2 3">22II-s10s</strain>
    </source>
</reference>
<dbReference type="InterPro" id="IPR021719">
    <property type="entry name" value="Prot_inh_I78"/>
</dbReference>
<organism evidence="2 3">
    <name type="scientific">Roseivivax marinus</name>
    <dbReference type="NCBI Taxonomy" id="1379903"/>
    <lineage>
        <taxon>Bacteria</taxon>
        <taxon>Pseudomonadati</taxon>
        <taxon>Pseudomonadota</taxon>
        <taxon>Alphaproteobacteria</taxon>
        <taxon>Rhodobacterales</taxon>
        <taxon>Roseobacteraceae</taxon>
        <taxon>Roseivivax</taxon>
    </lineage>
</organism>
<name>W4HEM0_9RHOB</name>
<accession>W4HEM0</accession>
<feature type="region of interest" description="Disordered" evidence="1">
    <location>
        <begin position="1"/>
        <end position="20"/>
    </location>
</feature>
<dbReference type="Gene3D" id="3.30.10.10">
    <property type="entry name" value="Trypsin Inhibitor V, subunit A"/>
    <property type="match status" value="1"/>
</dbReference>
<keyword evidence="3" id="KW-1185">Reference proteome</keyword>
<evidence type="ECO:0000256" key="1">
    <source>
        <dbReference type="SAM" id="MobiDB-lite"/>
    </source>
</evidence>
<keyword evidence="2" id="KW-0449">Lipoprotein</keyword>
<evidence type="ECO:0000313" key="3">
    <source>
        <dbReference type="Proteomes" id="UP000019063"/>
    </source>
</evidence>
<comment type="caution">
    <text evidence="2">The sequence shown here is derived from an EMBL/GenBank/DDBJ whole genome shotgun (WGS) entry which is preliminary data.</text>
</comment>
<dbReference type="AlphaFoldDB" id="W4HEM0"/>
<dbReference type="STRING" id="1379903.ATO8_18435"/>
<dbReference type="Proteomes" id="UP000019063">
    <property type="component" value="Unassembled WGS sequence"/>
</dbReference>
<protein>
    <submittedName>
        <fullName evidence="2">Lipoprotein</fullName>
    </submittedName>
</protein>
<gene>
    <name evidence="2" type="ORF">ATO8_18435</name>
</gene>
<proteinExistence type="predicted"/>
<dbReference type="Pfam" id="PF11720">
    <property type="entry name" value="Inhibitor_I78"/>
    <property type="match status" value="1"/>
</dbReference>
<dbReference type="eggNOG" id="ENOG50339MI">
    <property type="taxonomic scope" value="Bacteria"/>
</dbReference>